<accession>A0ACB7XZZ3</accession>
<protein>
    <submittedName>
        <fullName evidence="1">Uncharacterized protein</fullName>
    </submittedName>
</protein>
<reference evidence="1 2" key="1">
    <citation type="journal article" date="2021" name="Hortic Res">
        <title>High-quality reference genome and annotation aids understanding of berry development for evergreen blueberry (Vaccinium darrowii).</title>
        <authorList>
            <person name="Yu J."/>
            <person name="Hulse-Kemp A.M."/>
            <person name="Babiker E."/>
            <person name="Staton M."/>
        </authorList>
    </citation>
    <scope>NUCLEOTIDE SEQUENCE [LARGE SCALE GENOMIC DNA]</scope>
    <source>
        <strain evidence="2">cv. NJ 8807/NJ 8810</strain>
        <tissue evidence="1">Young leaf</tissue>
    </source>
</reference>
<dbReference type="Proteomes" id="UP000828048">
    <property type="component" value="Chromosome 5"/>
</dbReference>
<gene>
    <name evidence="1" type="ORF">Vadar_011726</name>
</gene>
<comment type="caution">
    <text evidence="1">The sequence shown here is derived from an EMBL/GenBank/DDBJ whole genome shotgun (WGS) entry which is preliminary data.</text>
</comment>
<evidence type="ECO:0000313" key="1">
    <source>
        <dbReference type="EMBL" id="KAH7846250.1"/>
    </source>
</evidence>
<organism evidence="1 2">
    <name type="scientific">Vaccinium darrowii</name>
    <dbReference type="NCBI Taxonomy" id="229202"/>
    <lineage>
        <taxon>Eukaryota</taxon>
        <taxon>Viridiplantae</taxon>
        <taxon>Streptophyta</taxon>
        <taxon>Embryophyta</taxon>
        <taxon>Tracheophyta</taxon>
        <taxon>Spermatophyta</taxon>
        <taxon>Magnoliopsida</taxon>
        <taxon>eudicotyledons</taxon>
        <taxon>Gunneridae</taxon>
        <taxon>Pentapetalae</taxon>
        <taxon>asterids</taxon>
        <taxon>Ericales</taxon>
        <taxon>Ericaceae</taxon>
        <taxon>Vaccinioideae</taxon>
        <taxon>Vaccinieae</taxon>
        <taxon>Vaccinium</taxon>
    </lineage>
</organism>
<keyword evidence="2" id="KW-1185">Reference proteome</keyword>
<sequence length="414" mass="47911">MLRLLGYVGKAERHTILDRKINVKSSAVSYIIVLEPPNQIRGSCDDTNRFWGLSNMADDEGNRRGTWSILPDLLLWMIKDKLDIFDNTRLAAVCRDWRSASASYPKRLQSVGDGLPWIFDSVGNDYHSTRRQIISVTRKQKFIIDLPEFQDAFSLFSKHGWILLRRQNLLKSIKQSPDSFFMVNIFTRAKIKLPDMVDTPCLCGGSFSTTQEGYPHCIVLLYKIRASRVTVRIAYLGENEVSWIDHTYFDQPKCYMAHSNLIIIGQRVYCYDDWGRMIIYDMAGNSWKQIIGLEDAPYQSYIAELDGEIMKIEPEDFNFKSFKVFRYNDAASAWEQLSNDAVRDTSWYLAERYSCFAAKEKGLKVYFLCPEYDHLRIGQLRPDNFVVHDLLTGSMQTLHLPYPITIFAAWVDIG</sequence>
<dbReference type="EMBL" id="CM037155">
    <property type="protein sequence ID" value="KAH7846250.1"/>
    <property type="molecule type" value="Genomic_DNA"/>
</dbReference>
<evidence type="ECO:0000313" key="2">
    <source>
        <dbReference type="Proteomes" id="UP000828048"/>
    </source>
</evidence>
<proteinExistence type="predicted"/>
<name>A0ACB7XZZ3_9ERIC</name>